<dbReference type="Proteomes" id="UP000188184">
    <property type="component" value="Chromosome"/>
</dbReference>
<dbReference type="KEGG" id="pmar:B0X71_07830"/>
<accession>A0A1Q2KXU0</accession>
<reference evidence="1 2" key="1">
    <citation type="submission" date="2017-02" db="EMBL/GenBank/DDBJ databases">
        <title>The complete genomic sequence of a novel cold adapted crude oil-degrading bacterium Planococcus qaidamina Y42.</title>
        <authorList>
            <person name="Yang R."/>
        </authorList>
    </citation>
    <scope>NUCLEOTIDE SEQUENCE [LARGE SCALE GENOMIC DNA]</scope>
    <source>
        <strain evidence="1 2">Y42</strain>
    </source>
</reference>
<dbReference type="AlphaFoldDB" id="A0A1Q2KXU0"/>
<evidence type="ECO:0000313" key="2">
    <source>
        <dbReference type="Proteomes" id="UP000188184"/>
    </source>
</evidence>
<evidence type="ECO:0008006" key="3">
    <source>
        <dbReference type="Google" id="ProtNLM"/>
    </source>
</evidence>
<gene>
    <name evidence="1" type="ORF">B0X71_07830</name>
</gene>
<name>A0A1Q2KXU0_9BACL</name>
<proteinExistence type="predicted"/>
<evidence type="ECO:0000313" key="1">
    <source>
        <dbReference type="EMBL" id="AQQ53009.1"/>
    </source>
</evidence>
<dbReference type="RefSeq" id="WP_077588890.1">
    <property type="nucleotide sequence ID" value="NZ_CP019640.1"/>
</dbReference>
<organism evidence="1 2">
    <name type="scientific">Planococcus lenghuensis</name>
    <dbReference type="NCBI Taxonomy" id="2213202"/>
    <lineage>
        <taxon>Bacteria</taxon>
        <taxon>Bacillati</taxon>
        <taxon>Bacillota</taxon>
        <taxon>Bacilli</taxon>
        <taxon>Bacillales</taxon>
        <taxon>Caryophanaceae</taxon>
        <taxon>Planococcus</taxon>
    </lineage>
</organism>
<dbReference type="OrthoDB" id="2428369at2"/>
<sequence>MLSLTIVFILFGSLVPLMQGMHTSLQLKKERVAAYETLYEGARLGTPGGTRMAEGIRFTWQMTDRLCVYYDNFRNEKETICAG</sequence>
<dbReference type="EMBL" id="CP019640">
    <property type="protein sequence ID" value="AQQ53009.1"/>
    <property type="molecule type" value="Genomic_DNA"/>
</dbReference>
<protein>
    <recommendedName>
        <fullName evidence="3">Type II secretion system protein</fullName>
    </recommendedName>
</protein>
<keyword evidence="2" id="KW-1185">Reference proteome</keyword>